<sequence>MYADDIALADSDRGRLVQRVNAWKRSLENGGLKLNVAKTEYLACNTTDPTSVRIGEDTVERTDQFKYLGSVLSASGDIDHDVKARITAAWAKWREVTGVICDPKMPVKLKGQVYKSIIRPVLLYGSEAWPVLERHKQELRVTEMNMLRWMCGVTRKDRVRNSRIRGSLHVRDIADKLQDRMDIKLFSLLILIIMMSNNVRTKKKIKMFFPFSLIIRRKSWKCANIAIPKAKI</sequence>
<reference evidence="1 2" key="1">
    <citation type="journal article" date="2021" name="Front. Genet.">
        <title>Chromosome-Level Genome Assembly Reveals Significant Gene Expansion in the Toll and IMD Signaling Pathways of Dendrolimus kikuchii.</title>
        <authorList>
            <person name="Zhou J."/>
            <person name="Wu P."/>
            <person name="Xiong Z."/>
            <person name="Liu N."/>
            <person name="Zhao N."/>
            <person name="Ji M."/>
            <person name="Qiu Y."/>
            <person name="Yang B."/>
        </authorList>
    </citation>
    <scope>NUCLEOTIDE SEQUENCE [LARGE SCALE GENOMIC DNA]</scope>
    <source>
        <strain evidence="1">Ann1</strain>
    </source>
</reference>
<protein>
    <submittedName>
        <fullName evidence="1">Uncharacterized protein</fullName>
    </submittedName>
</protein>
<organism evidence="1 2">
    <name type="scientific">Dendrolimus kikuchii</name>
    <dbReference type="NCBI Taxonomy" id="765133"/>
    <lineage>
        <taxon>Eukaryota</taxon>
        <taxon>Metazoa</taxon>
        <taxon>Ecdysozoa</taxon>
        <taxon>Arthropoda</taxon>
        <taxon>Hexapoda</taxon>
        <taxon>Insecta</taxon>
        <taxon>Pterygota</taxon>
        <taxon>Neoptera</taxon>
        <taxon>Endopterygota</taxon>
        <taxon>Lepidoptera</taxon>
        <taxon>Glossata</taxon>
        <taxon>Ditrysia</taxon>
        <taxon>Bombycoidea</taxon>
        <taxon>Lasiocampidae</taxon>
        <taxon>Dendrolimus</taxon>
    </lineage>
</organism>
<accession>A0ACC1D8J2</accession>
<evidence type="ECO:0000313" key="2">
    <source>
        <dbReference type="Proteomes" id="UP000824533"/>
    </source>
</evidence>
<keyword evidence="2" id="KW-1185">Reference proteome</keyword>
<gene>
    <name evidence="1" type="ORF">K1T71_004731</name>
</gene>
<comment type="caution">
    <text evidence="1">The sequence shown here is derived from an EMBL/GenBank/DDBJ whole genome shotgun (WGS) entry which is preliminary data.</text>
</comment>
<evidence type="ECO:0000313" key="1">
    <source>
        <dbReference type="EMBL" id="KAJ0180140.1"/>
    </source>
</evidence>
<name>A0ACC1D8J2_9NEOP</name>
<dbReference type="Proteomes" id="UP000824533">
    <property type="component" value="Linkage Group LG07"/>
</dbReference>
<dbReference type="EMBL" id="CM034393">
    <property type="protein sequence ID" value="KAJ0180140.1"/>
    <property type="molecule type" value="Genomic_DNA"/>
</dbReference>
<proteinExistence type="predicted"/>